<dbReference type="Proteomes" id="UP000261520">
    <property type="component" value="Unplaced"/>
</dbReference>
<dbReference type="Gene3D" id="2.10.50.10">
    <property type="entry name" value="Tumor Necrosis Factor Receptor, subunit A, domain 2"/>
    <property type="match status" value="2"/>
</dbReference>
<dbReference type="PROSITE" id="PS50050">
    <property type="entry name" value="TNFR_NGFR_2"/>
    <property type="match status" value="1"/>
</dbReference>
<dbReference type="InterPro" id="IPR052459">
    <property type="entry name" value="TNFRSF_decoy_receptor"/>
</dbReference>
<keyword evidence="2" id="KW-0964">Secreted</keyword>
<evidence type="ECO:0000256" key="9">
    <source>
        <dbReference type="SAM" id="SignalP"/>
    </source>
</evidence>
<name>A0A3B4A781_9GOBI</name>
<evidence type="ECO:0000256" key="2">
    <source>
        <dbReference type="ARBA" id="ARBA00022525"/>
    </source>
</evidence>
<proteinExistence type="predicted"/>
<dbReference type="SMART" id="SM00208">
    <property type="entry name" value="TNFR"/>
    <property type="match status" value="4"/>
</dbReference>
<keyword evidence="3" id="KW-0053">Apoptosis</keyword>
<keyword evidence="5" id="KW-0677">Repeat</keyword>
<feature type="signal peptide" evidence="9">
    <location>
        <begin position="1"/>
        <end position="17"/>
    </location>
</feature>
<organism evidence="11 12">
    <name type="scientific">Periophthalmus magnuspinnatus</name>
    <dbReference type="NCBI Taxonomy" id="409849"/>
    <lineage>
        <taxon>Eukaryota</taxon>
        <taxon>Metazoa</taxon>
        <taxon>Chordata</taxon>
        <taxon>Craniata</taxon>
        <taxon>Vertebrata</taxon>
        <taxon>Euteleostomi</taxon>
        <taxon>Actinopterygii</taxon>
        <taxon>Neopterygii</taxon>
        <taxon>Teleostei</taxon>
        <taxon>Neoteleostei</taxon>
        <taxon>Acanthomorphata</taxon>
        <taxon>Gobiaria</taxon>
        <taxon>Gobiiformes</taxon>
        <taxon>Gobioidei</taxon>
        <taxon>Gobiidae</taxon>
        <taxon>Oxudercinae</taxon>
        <taxon>Periophthalmus</taxon>
    </lineage>
</organism>
<evidence type="ECO:0000256" key="8">
    <source>
        <dbReference type="PROSITE-ProRule" id="PRU00206"/>
    </source>
</evidence>
<evidence type="ECO:0000256" key="1">
    <source>
        <dbReference type="ARBA" id="ARBA00004613"/>
    </source>
</evidence>
<evidence type="ECO:0000256" key="6">
    <source>
        <dbReference type="ARBA" id="ARBA00023157"/>
    </source>
</evidence>
<feature type="chain" id="PRO_5046569292" description="TNFR-Cys domain-containing protein" evidence="9">
    <location>
        <begin position="18"/>
        <end position="198"/>
    </location>
</feature>
<keyword evidence="4 9" id="KW-0732">Signal</keyword>
<dbReference type="GO" id="GO:0005576">
    <property type="term" value="C:extracellular region"/>
    <property type="evidence" value="ECO:0007669"/>
    <property type="project" value="UniProtKB-SubCell"/>
</dbReference>
<dbReference type="PANTHER" id="PTHR23097:SF116">
    <property type="entry name" value="TUMOR NECROSIS FACTOR RECEPTOR SUPERFAMILY MEMBER 6B"/>
    <property type="match status" value="1"/>
</dbReference>
<dbReference type="Ensembl" id="ENSPMGT00000013778.1">
    <property type="protein sequence ID" value="ENSPMGP00000012908.1"/>
    <property type="gene ID" value="ENSPMGG00000010642.1"/>
</dbReference>
<keyword evidence="7" id="KW-0325">Glycoprotein</keyword>
<sequence>MLLLLLLQLLLQQGGQICCVEEMFRGVDPVSGAEVMCHQCPPGQFLRQRCTAAQQSVCEDCPPGSFTALWNHISRCLRCGVCGRNMEETRSCSRDRDCDCQCKHGYFYSQRAGMCVRWSECATGQGVTAPGETRTKPVCALCANGTFSDQVSSESTCSAHKTCSAHEKAIIKGNSWHDAVCATCQEDQIKTKPRLNHD</sequence>
<dbReference type="InterPro" id="IPR001368">
    <property type="entry name" value="TNFR/NGFR_Cys_rich_reg"/>
</dbReference>
<feature type="domain" description="TNFR-Cys" evidence="10">
    <location>
        <begin position="60"/>
        <end position="100"/>
    </location>
</feature>
<comment type="subcellular location">
    <subcellularLocation>
        <location evidence="1">Secreted</location>
    </subcellularLocation>
</comment>
<dbReference type="PANTHER" id="PTHR23097">
    <property type="entry name" value="TUMOR NECROSIS FACTOR RECEPTOR SUPERFAMILY MEMBER"/>
    <property type="match status" value="1"/>
</dbReference>
<keyword evidence="12" id="KW-1185">Reference proteome</keyword>
<feature type="repeat" description="TNFR-Cys" evidence="8">
    <location>
        <begin position="60"/>
        <end position="100"/>
    </location>
</feature>
<dbReference type="SUPFAM" id="SSF57586">
    <property type="entry name" value="TNF receptor-like"/>
    <property type="match status" value="2"/>
</dbReference>
<feature type="disulfide bond" evidence="8">
    <location>
        <begin position="79"/>
        <end position="92"/>
    </location>
</feature>
<reference evidence="11" key="1">
    <citation type="submission" date="2025-08" db="UniProtKB">
        <authorList>
            <consortium name="Ensembl"/>
        </authorList>
    </citation>
    <scope>IDENTIFICATION</scope>
</reference>
<feature type="disulfide bond" evidence="8">
    <location>
        <begin position="82"/>
        <end position="100"/>
    </location>
</feature>
<accession>A0A3B4A781</accession>
<evidence type="ECO:0000256" key="7">
    <source>
        <dbReference type="ARBA" id="ARBA00023180"/>
    </source>
</evidence>
<evidence type="ECO:0000256" key="4">
    <source>
        <dbReference type="ARBA" id="ARBA00022729"/>
    </source>
</evidence>
<reference evidence="11" key="2">
    <citation type="submission" date="2025-09" db="UniProtKB">
        <authorList>
            <consortium name="Ensembl"/>
        </authorList>
    </citation>
    <scope>IDENTIFICATION</scope>
</reference>
<dbReference type="GO" id="GO:0006915">
    <property type="term" value="P:apoptotic process"/>
    <property type="evidence" value="ECO:0007669"/>
    <property type="project" value="UniProtKB-KW"/>
</dbReference>
<evidence type="ECO:0000313" key="12">
    <source>
        <dbReference type="Proteomes" id="UP000261520"/>
    </source>
</evidence>
<evidence type="ECO:0000259" key="10">
    <source>
        <dbReference type="PROSITE" id="PS50050"/>
    </source>
</evidence>
<dbReference type="AlphaFoldDB" id="A0A3B4A781"/>
<dbReference type="Pfam" id="PF00020">
    <property type="entry name" value="TNFR_c6"/>
    <property type="match status" value="3"/>
</dbReference>
<evidence type="ECO:0000313" key="11">
    <source>
        <dbReference type="Ensembl" id="ENSPMGP00000012908.1"/>
    </source>
</evidence>
<protein>
    <recommendedName>
        <fullName evidence="10">TNFR-Cys domain-containing protein</fullName>
    </recommendedName>
</protein>
<feature type="disulfide bond" evidence="8">
    <location>
        <begin position="61"/>
        <end position="76"/>
    </location>
</feature>
<keyword evidence="6 8" id="KW-1015">Disulfide bond</keyword>
<evidence type="ECO:0000256" key="3">
    <source>
        <dbReference type="ARBA" id="ARBA00022703"/>
    </source>
</evidence>
<evidence type="ECO:0000256" key="5">
    <source>
        <dbReference type="ARBA" id="ARBA00022737"/>
    </source>
</evidence>